<evidence type="ECO:0000313" key="4">
    <source>
        <dbReference type="Proteomes" id="UP000321926"/>
    </source>
</evidence>
<gene>
    <name evidence="3" type="ORF">FVR03_09555</name>
</gene>
<sequence length="138" mass="15610">MKKLLNLTRVLALCFGVFLATGAVAQQGNRPQGQGQMSMQDRNAQMLKDYKEQLNLTAEQETKIQAILTSAAEEQQALRNQNATRDELMEKRRALMTKSQTEIKAVLTPEQAKQFDTMVANQQQRMRNGQGQRPSRSN</sequence>
<comment type="caution">
    <text evidence="3">The sequence shown here is derived from an EMBL/GenBank/DDBJ whole genome shotgun (WGS) entry which is preliminary data.</text>
</comment>
<dbReference type="EMBL" id="VRTY01000029">
    <property type="protein sequence ID" value="TXK47432.1"/>
    <property type="molecule type" value="Genomic_DNA"/>
</dbReference>
<protein>
    <recommendedName>
        <fullName evidence="5">Periplasmic heavy metal sensor</fullName>
    </recommendedName>
</protein>
<dbReference type="OrthoDB" id="122223at2"/>
<keyword evidence="2" id="KW-0732">Signal</keyword>
<accession>A0A5C8K6I1</accession>
<feature type="coiled-coil region" evidence="1">
    <location>
        <begin position="71"/>
        <end position="98"/>
    </location>
</feature>
<organism evidence="3 4">
    <name type="scientific">Pontibacter qinzhouensis</name>
    <dbReference type="NCBI Taxonomy" id="2603253"/>
    <lineage>
        <taxon>Bacteria</taxon>
        <taxon>Pseudomonadati</taxon>
        <taxon>Bacteroidota</taxon>
        <taxon>Cytophagia</taxon>
        <taxon>Cytophagales</taxon>
        <taxon>Hymenobacteraceae</taxon>
        <taxon>Pontibacter</taxon>
    </lineage>
</organism>
<dbReference type="Proteomes" id="UP000321926">
    <property type="component" value="Unassembled WGS sequence"/>
</dbReference>
<keyword evidence="4" id="KW-1185">Reference proteome</keyword>
<reference evidence="3 4" key="1">
    <citation type="submission" date="2019-08" db="EMBL/GenBank/DDBJ databases">
        <authorList>
            <person name="Shi S."/>
        </authorList>
    </citation>
    <scope>NUCLEOTIDE SEQUENCE [LARGE SCALE GENOMIC DNA]</scope>
    <source>
        <strain evidence="3 4">GY10130</strain>
    </source>
</reference>
<proteinExistence type="predicted"/>
<evidence type="ECO:0008006" key="5">
    <source>
        <dbReference type="Google" id="ProtNLM"/>
    </source>
</evidence>
<evidence type="ECO:0000256" key="1">
    <source>
        <dbReference type="SAM" id="Coils"/>
    </source>
</evidence>
<feature type="chain" id="PRO_5022925079" description="Periplasmic heavy metal sensor" evidence="2">
    <location>
        <begin position="26"/>
        <end position="138"/>
    </location>
</feature>
<dbReference type="Gene3D" id="1.20.120.1490">
    <property type="match status" value="1"/>
</dbReference>
<keyword evidence="1" id="KW-0175">Coiled coil</keyword>
<name>A0A5C8K6I1_9BACT</name>
<dbReference type="AlphaFoldDB" id="A0A5C8K6I1"/>
<feature type="signal peptide" evidence="2">
    <location>
        <begin position="1"/>
        <end position="25"/>
    </location>
</feature>
<dbReference type="RefSeq" id="WP_147921516.1">
    <property type="nucleotide sequence ID" value="NZ_VRTY01000029.1"/>
</dbReference>
<evidence type="ECO:0000313" key="3">
    <source>
        <dbReference type="EMBL" id="TXK47432.1"/>
    </source>
</evidence>
<evidence type="ECO:0000256" key="2">
    <source>
        <dbReference type="SAM" id="SignalP"/>
    </source>
</evidence>